<dbReference type="InterPro" id="IPR036388">
    <property type="entry name" value="WH-like_DNA-bd_sf"/>
</dbReference>
<proteinExistence type="predicted"/>
<dbReference type="EMBL" id="CADCWE010000229">
    <property type="protein sequence ID" value="CAA9558275.1"/>
    <property type="molecule type" value="Genomic_DNA"/>
</dbReference>
<dbReference type="NCBIfam" id="NF033788">
    <property type="entry name" value="HTH_metalloreg"/>
    <property type="match status" value="1"/>
</dbReference>
<evidence type="ECO:0000259" key="5">
    <source>
        <dbReference type="PROSITE" id="PS50987"/>
    </source>
</evidence>
<gene>
    <name evidence="6" type="ORF">AVDCRST_MAG73-3467</name>
</gene>
<evidence type="ECO:0000256" key="2">
    <source>
        <dbReference type="ARBA" id="ARBA00023125"/>
    </source>
</evidence>
<dbReference type="InterPro" id="IPR036390">
    <property type="entry name" value="WH_DNA-bd_sf"/>
</dbReference>
<dbReference type="PANTHER" id="PTHR33154:SF18">
    <property type="entry name" value="ARSENICAL RESISTANCE OPERON REPRESSOR"/>
    <property type="match status" value="1"/>
</dbReference>
<name>A0A6J4UUB8_9BACT</name>
<dbReference type="InterPro" id="IPR011991">
    <property type="entry name" value="ArsR-like_HTH"/>
</dbReference>
<keyword evidence="2" id="KW-0238">DNA-binding</keyword>
<reference evidence="6" key="1">
    <citation type="submission" date="2020-02" db="EMBL/GenBank/DDBJ databases">
        <authorList>
            <person name="Meier V. D."/>
        </authorList>
    </citation>
    <scope>NUCLEOTIDE SEQUENCE</scope>
    <source>
        <strain evidence="6">AVDCRST_MAG73</strain>
    </source>
</reference>
<dbReference type="AlphaFoldDB" id="A0A6J4UUB8"/>
<protein>
    <recommendedName>
        <fullName evidence="5">HTH arsR-type domain-containing protein</fullName>
    </recommendedName>
</protein>
<dbReference type="SUPFAM" id="SSF46785">
    <property type="entry name" value="Winged helix' DNA-binding domain"/>
    <property type="match status" value="1"/>
</dbReference>
<feature type="region of interest" description="Disordered" evidence="4">
    <location>
        <begin position="1"/>
        <end position="25"/>
    </location>
</feature>
<evidence type="ECO:0000256" key="3">
    <source>
        <dbReference type="ARBA" id="ARBA00023163"/>
    </source>
</evidence>
<dbReference type="Pfam" id="PF01022">
    <property type="entry name" value="HTH_5"/>
    <property type="match status" value="1"/>
</dbReference>
<dbReference type="InterPro" id="IPR001845">
    <property type="entry name" value="HTH_ArsR_DNA-bd_dom"/>
</dbReference>
<dbReference type="InterPro" id="IPR051081">
    <property type="entry name" value="HTH_MetalResp_TranReg"/>
</dbReference>
<feature type="domain" description="HTH arsR-type" evidence="5">
    <location>
        <begin position="27"/>
        <end position="121"/>
    </location>
</feature>
<dbReference type="PANTHER" id="PTHR33154">
    <property type="entry name" value="TRANSCRIPTIONAL REGULATOR, ARSR FAMILY"/>
    <property type="match status" value="1"/>
</dbReference>
<accession>A0A6J4UUB8</accession>
<dbReference type="SMART" id="SM00418">
    <property type="entry name" value="HTH_ARSR"/>
    <property type="match status" value="1"/>
</dbReference>
<keyword evidence="1" id="KW-0805">Transcription regulation</keyword>
<dbReference type="PROSITE" id="PS50987">
    <property type="entry name" value="HTH_ARSR_2"/>
    <property type="match status" value="1"/>
</dbReference>
<evidence type="ECO:0000256" key="4">
    <source>
        <dbReference type="SAM" id="MobiDB-lite"/>
    </source>
</evidence>
<dbReference type="PRINTS" id="PR00778">
    <property type="entry name" value="HTHARSR"/>
</dbReference>
<dbReference type="GO" id="GO:0003700">
    <property type="term" value="F:DNA-binding transcription factor activity"/>
    <property type="evidence" value="ECO:0007669"/>
    <property type="project" value="InterPro"/>
</dbReference>
<sequence length="121" mass="13408">MASATLERPRTIPTAPGRPPVDLSPSVTEAQAEEYAGWFKALADPTRLRILNLLAGSGEPLCVCDIVDRFPLGQSAISHHLKVLRDVRFVVAERRGTFMYYRVNRACLAEFPEAARRILSA</sequence>
<dbReference type="CDD" id="cd00090">
    <property type="entry name" value="HTH_ARSR"/>
    <property type="match status" value="1"/>
</dbReference>
<evidence type="ECO:0000256" key="1">
    <source>
        <dbReference type="ARBA" id="ARBA00023015"/>
    </source>
</evidence>
<dbReference type="GO" id="GO:0003677">
    <property type="term" value="F:DNA binding"/>
    <property type="evidence" value="ECO:0007669"/>
    <property type="project" value="UniProtKB-KW"/>
</dbReference>
<organism evidence="6">
    <name type="scientific">uncultured Thermomicrobiales bacterium</name>
    <dbReference type="NCBI Taxonomy" id="1645740"/>
    <lineage>
        <taxon>Bacteria</taxon>
        <taxon>Pseudomonadati</taxon>
        <taxon>Thermomicrobiota</taxon>
        <taxon>Thermomicrobia</taxon>
        <taxon>Thermomicrobiales</taxon>
        <taxon>environmental samples</taxon>
    </lineage>
</organism>
<dbReference type="Gene3D" id="1.10.10.10">
    <property type="entry name" value="Winged helix-like DNA-binding domain superfamily/Winged helix DNA-binding domain"/>
    <property type="match status" value="1"/>
</dbReference>
<keyword evidence="3" id="KW-0804">Transcription</keyword>
<evidence type="ECO:0000313" key="6">
    <source>
        <dbReference type="EMBL" id="CAA9558275.1"/>
    </source>
</evidence>